<keyword evidence="6 7" id="KW-0472">Membrane</keyword>
<dbReference type="InterPro" id="IPR035906">
    <property type="entry name" value="MetI-like_sf"/>
</dbReference>
<dbReference type="Gene3D" id="1.10.3720.10">
    <property type="entry name" value="MetI-like"/>
    <property type="match status" value="1"/>
</dbReference>
<dbReference type="InterPro" id="IPR050901">
    <property type="entry name" value="BP-dep_ABC_trans_perm"/>
</dbReference>
<sequence length="274" mass="29831">MSGGRESSLRDLVLNVLLGLIILAMLFPFVWMILMSLKTQVQNTAPTPVWLFTPVLDNYRNVIERNDFLVFTKNSLIVAVAATFIGMVLGLPAAYAIARFKQRGLSLWILISRIIPYITFLLPLFLAFTRLNLIGSFTALITSHLIITLPLIVWITIAFFEDIPTDLEEAALVDGSSRAGAFVRIILPLVAPGMVTAGILAMIFSWNQFLFSLILGGPATKTVPVAVFNFLSYGSQDYGAIAAAAVLITLPIIVLSLTVQRYIVKGLTAGGVKG</sequence>
<dbReference type="AlphaFoldDB" id="A0A1W1UUJ7"/>
<evidence type="ECO:0000256" key="6">
    <source>
        <dbReference type="ARBA" id="ARBA00023136"/>
    </source>
</evidence>
<evidence type="ECO:0000256" key="3">
    <source>
        <dbReference type="ARBA" id="ARBA00022475"/>
    </source>
</evidence>
<dbReference type="PANTHER" id="PTHR32243:SF18">
    <property type="entry name" value="INNER MEMBRANE ABC TRANSPORTER PERMEASE PROTEIN YCJP"/>
    <property type="match status" value="1"/>
</dbReference>
<dbReference type="EMBL" id="FWWU01000007">
    <property type="protein sequence ID" value="SMB84720.1"/>
    <property type="molecule type" value="Genomic_DNA"/>
</dbReference>
<evidence type="ECO:0000256" key="4">
    <source>
        <dbReference type="ARBA" id="ARBA00022692"/>
    </source>
</evidence>
<feature type="transmembrane region" description="Helical" evidence="7">
    <location>
        <begin position="134"/>
        <end position="160"/>
    </location>
</feature>
<feature type="transmembrane region" description="Helical" evidence="7">
    <location>
        <begin position="238"/>
        <end position="259"/>
    </location>
</feature>
<keyword evidence="9" id="KW-0762">Sugar transport</keyword>
<dbReference type="STRING" id="695939.SAMN00790413_05255"/>
<name>A0A1W1UUJ7_9DEIO</name>
<dbReference type="Proteomes" id="UP000192582">
    <property type="component" value="Unassembled WGS sequence"/>
</dbReference>
<reference evidence="9 10" key="1">
    <citation type="submission" date="2017-04" db="EMBL/GenBank/DDBJ databases">
        <authorList>
            <person name="Afonso C.L."/>
            <person name="Miller P.J."/>
            <person name="Scott M.A."/>
            <person name="Spackman E."/>
            <person name="Goraichik I."/>
            <person name="Dimitrov K.M."/>
            <person name="Suarez D.L."/>
            <person name="Swayne D.E."/>
        </authorList>
    </citation>
    <scope>NUCLEOTIDE SEQUENCE [LARGE SCALE GENOMIC DNA]</scope>
    <source>
        <strain evidence="9 10">KR-140</strain>
    </source>
</reference>
<gene>
    <name evidence="9" type="ORF">SAMN00790413_05255</name>
</gene>
<keyword evidence="2 7" id="KW-0813">Transport</keyword>
<protein>
    <submittedName>
        <fullName evidence="9">Multiple sugar transport system permease protein</fullName>
    </submittedName>
</protein>
<dbReference type="GO" id="GO:0055085">
    <property type="term" value="P:transmembrane transport"/>
    <property type="evidence" value="ECO:0007669"/>
    <property type="project" value="InterPro"/>
</dbReference>
<dbReference type="RefSeq" id="WP_084047058.1">
    <property type="nucleotide sequence ID" value="NZ_FWWU01000007.1"/>
</dbReference>
<evidence type="ECO:0000256" key="5">
    <source>
        <dbReference type="ARBA" id="ARBA00022989"/>
    </source>
</evidence>
<dbReference type="OrthoDB" id="9810086at2"/>
<dbReference type="InterPro" id="IPR000515">
    <property type="entry name" value="MetI-like"/>
</dbReference>
<evidence type="ECO:0000313" key="9">
    <source>
        <dbReference type="EMBL" id="SMB84720.1"/>
    </source>
</evidence>
<feature type="transmembrane region" description="Helical" evidence="7">
    <location>
        <begin position="12"/>
        <end position="34"/>
    </location>
</feature>
<dbReference type="GO" id="GO:0005886">
    <property type="term" value="C:plasma membrane"/>
    <property type="evidence" value="ECO:0007669"/>
    <property type="project" value="UniProtKB-SubCell"/>
</dbReference>
<evidence type="ECO:0000256" key="2">
    <source>
        <dbReference type="ARBA" id="ARBA00022448"/>
    </source>
</evidence>
<comment type="similarity">
    <text evidence="7">Belongs to the binding-protein-dependent transport system permease family.</text>
</comment>
<feature type="transmembrane region" description="Helical" evidence="7">
    <location>
        <begin position="181"/>
        <end position="206"/>
    </location>
</feature>
<dbReference type="PANTHER" id="PTHR32243">
    <property type="entry name" value="MALTOSE TRANSPORT SYSTEM PERMEASE-RELATED"/>
    <property type="match status" value="1"/>
</dbReference>
<dbReference type="Pfam" id="PF00528">
    <property type="entry name" value="BPD_transp_1"/>
    <property type="match status" value="1"/>
</dbReference>
<accession>A0A1W1UUJ7</accession>
<evidence type="ECO:0000256" key="7">
    <source>
        <dbReference type="RuleBase" id="RU363032"/>
    </source>
</evidence>
<feature type="transmembrane region" description="Helical" evidence="7">
    <location>
        <begin position="105"/>
        <end position="128"/>
    </location>
</feature>
<dbReference type="PROSITE" id="PS50928">
    <property type="entry name" value="ABC_TM1"/>
    <property type="match status" value="1"/>
</dbReference>
<keyword evidence="10" id="KW-1185">Reference proteome</keyword>
<organism evidence="9 10">
    <name type="scientific">Deinococcus hopiensis KR-140</name>
    <dbReference type="NCBI Taxonomy" id="695939"/>
    <lineage>
        <taxon>Bacteria</taxon>
        <taxon>Thermotogati</taxon>
        <taxon>Deinococcota</taxon>
        <taxon>Deinococci</taxon>
        <taxon>Deinococcales</taxon>
        <taxon>Deinococcaceae</taxon>
        <taxon>Deinococcus</taxon>
    </lineage>
</organism>
<evidence type="ECO:0000256" key="1">
    <source>
        <dbReference type="ARBA" id="ARBA00004651"/>
    </source>
</evidence>
<evidence type="ECO:0000259" key="8">
    <source>
        <dbReference type="PROSITE" id="PS50928"/>
    </source>
</evidence>
<keyword evidence="3" id="KW-1003">Cell membrane</keyword>
<dbReference type="SUPFAM" id="SSF161098">
    <property type="entry name" value="MetI-like"/>
    <property type="match status" value="1"/>
</dbReference>
<evidence type="ECO:0000313" key="10">
    <source>
        <dbReference type="Proteomes" id="UP000192582"/>
    </source>
</evidence>
<feature type="domain" description="ABC transmembrane type-1" evidence="8">
    <location>
        <begin position="72"/>
        <end position="259"/>
    </location>
</feature>
<keyword evidence="4 7" id="KW-0812">Transmembrane</keyword>
<keyword evidence="5 7" id="KW-1133">Transmembrane helix</keyword>
<dbReference type="CDD" id="cd06261">
    <property type="entry name" value="TM_PBP2"/>
    <property type="match status" value="1"/>
</dbReference>
<proteinExistence type="inferred from homology"/>
<comment type="subcellular location">
    <subcellularLocation>
        <location evidence="1 7">Cell membrane</location>
        <topology evidence="1 7">Multi-pass membrane protein</topology>
    </subcellularLocation>
</comment>
<feature type="transmembrane region" description="Helical" evidence="7">
    <location>
        <begin position="76"/>
        <end position="98"/>
    </location>
</feature>